<protein>
    <recommendedName>
        <fullName evidence="1">C2H2-type domain-containing protein</fullName>
    </recommendedName>
</protein>
<gene>
    <name evidence="2" type="ORF">TrLO_g8197</name>
</gene>
<reference evidence="3" key="1">
    <citation type="journal article" date="2023" name="Commun. Biol.">
        <title>Genome analysis of Parmales, the sister group of diatoms, reveals the evolutionary specialization of diatoms from phago-mixotrophs to photoautotrophs.</title>
        <authorList>
            <person name="Ban H."/>
            <person name="Sato S."/>
            <person name="Yoshikawa S."/>
            <person name="Yamada K."/>
            <person name="Nakamura Y."/>
            <person name="Ichinomiya M."/>
            <person name="Sato N."/>
            <person name="Blanc-Mathieu R."/>
            <person name="Endo H."/>
            <person name="Kuwata A."/>
            <person name="Ogata H."/>
        </authorList>
    </citation>
    <scope>NUCLEOTIDE SEQUENCE [LARGE SCALE GENOMIC DNA]</scope>
    <source>
        <strain evidence="3">NIES 3700</strain>
    </source>
</reference>
<comment type="caution">
    <text evidence="2">The sequence shown here is derived from an EMBL/GenBank/DDBJ whole genome shotgun (WGS) entry which is preliminary data.</text>
</comment>
<feature type="domain" description="C2H2-type" evidence="1">
    <location>
        <begin position="30"/>
        <end position="55"/>
    </location>
</feature>
<keyword evidence="3" id="KW-1185">Reference proteome</keyword>
<dbReference type="Proteomes" id="UP001165122">
    <property type="component" value="Unassembled WGS sequence"/>
</dbReference>
<evidence type="ECO:0000313" key="3">
    <source>
        <dbReference type="Proteomes" id="UP001165122"/>
    </source>
</evidence>
<accession>A0A9W7DR03</accession>
<sequence>MRLDRAFVRKKRPHNWIEGVERDKWGKIIRTCGVACCPYKTGKPDQLKNHKAAKHGINVVWCSCDQDNCDYKAKQASSVKNHKQDIHNIDVGWH</sequence>
<evidence type="ECO:0000259" key="1">
    <source>
        <dbReference type="SMART" id="SM00355"/>
    </source>
</evidence>
<dbReference type="EMBL" id="BRXW01000358">
    <property type="protein sequence ID" value="GMH47578.1"/>
    <property type="molecule type" value="Genomic_DNA"/>
</dbReference>
<proteinExistence type="predicted"/>
<dbReference type="AlphaFoldDB" id="A0A9W7DR03"/>
<dbReference type="SMART" id="SM00355">
    <property type="entry name" value="ZnF_C2H2"/>
    <property type="match status" value="2"/>
</dbReference>
<feature type="domain" description="C2H2-type" evidence="1">
    <location>
        <begin position="62"/>
        <end position="87"/>
    </location>
</feature>
<evidence type="ECO:0000313" key="2">
    <source>
        <dbReference type="EMBL" id="GMH47578.1"/>
    </source>
</evidence>
<dbReference type="InterPro" id="IPR013087">
    <property type="entry name" value="Znf_C2H2_type"/>
</dbReference>
<name>A0A9W7DR03_9STRA</name>
<organism evidence="2 3">
    <name type="scientific">Triparma laevis f. longispina</name>
    <dbReference type="NCBI Taxonomy" id="1714387"/>
    <lineage>
        <taxon>Eukaryota</taxon>
        <taxon>Sar</taxon>
        <taxon>Stramenopiles</taxon>
        <taxon>Ochrophyta</taxon>
        <taxon>Bolidophyceae</taxon>
        <taxon>Parmales</taxon>
        <taxon>Triparmaceae</taxon>
        <taxon>Triparma</taxon>
    </lineage>
</organism>
<dbReference type="Gene3D" id="3.30.160.60">
    <property type="entry name" value="Classic Zinc Finger"/>
    <property type="match status" value="1"/>
</dbReference>